<dbReference type="Gene3D" id="3.40.50.300">
    <property type="entry name" value="P-loop containing nucleotide triphosphate hydrolases"/>
    <property type="match status" value="1"/>
</dbReference>
<evidence type="ECO:0000256" key="8">
    <source>
        <dbReference type="ARBA" id="ARBA00023136"/>
    </source>
</evidence>
<keyword evidence="8 9" id="KW-0472">Membrane</keyword>
<dbReference type="InterPro" id="IPR003593">
    <property type="entry name" value="AAA+_ATPase"/>
</dbReference>
<comment type="subcellular location">
    <subcellularLocation>
        <location evidence="1">Cell membrane</location>
        <topology evidence="1">Multi-pass membrane protein</topology>
    </subcellularLocation>
</comment>
<dbReference type="GO" id="GO:0005524">
    <property type="term" value="F:ATP binding"/>
    <property type="evidence" value="ECO:0007669"/>
    <property type="project" value="UniProtKB-KW"/>
</dbReference>
<dbReference type="InterPro" id="IPR027417">
    <property type="entry name" value="P-loop_NTPase"/>
</dbReference>
<evidence type="ECO:0000256" key="5">
    <source>
        <dbReference type="ARBA" id="ARBA00022741"/>
    </source>
</evidence>
<keyword evidence="5" id="KW-0547">Nucleotide-binding</keyword>
<dbReference type="GO" id="GO:0016887">
    <property type="term" value="F:ATP hydrolysis activity"/>
    <property type="evidence" value="ECO:0007669"/>
    <property type="project" value="InterPro"/>
</dbReference>
<reference evidence="12" key="2">
    <citation type="submission" date="2021-04" db="EMBL/GenBank/DDBJ databases">
        <authorList>
            <person name="Gilroy R."/>
        </authorList>
    </citation>
    <scope>NUCLEOTIDE SEQUENCE</scope>
    <source>
        <strain evidence="12">CHK191-13928</strain>
    </source>
</reference>
<evidence type="ECO:0000256" key="2">
    <source>
        <dbReference type="ARBA" id="ARBA00022448"/>
    </source>
</evidence>
<sequence length="582" mass="65386">MISLLRRILAVSGRYKKRIQIAFLFSFLKSLMSKAPIMLAFLALSDFYHHTISVSDCFRYGIGMVVCVLLQVIFHHIADRLQSAAGFMVFSDMRMDLGAHLRRMPMGYFTEGNIGKISSVLSSDMVFIEENCMTVLADMMSYLFAETIMVVFLLFFNIWIGLAALIIIGIILLISKGMKKEALQDSKDRQEQNEHLTDAVLDFLEGFAIMKSYNLLGEKSKQLTENFKNSCETNIQFEENHSPWQRWLNIIYGLGAAVIAGLTMYLGCRSLLDVVSQIGIMLFVFDLFGPLKAFYSQATRLTVMNSCMDRIEEVFAEQELPNTGIETIPKAGQMPEAEFQNVCFAYGEKEVLHHISFRLEKNQMTALIGPSGGGKSTVANLLTRFWDVKSGRVLVRGKDIRNVKLADLMDHISMVFQRVYLFQDTIYNNIAMGHASREEVLEAARKARCYDFIMNLPKGFDTVIGEGGESLSGGEKQRISIARCILKDAPIVILDEATSSVDADNESYIQQAITELCKGKTLLVIAHRLNTVRDADQILAVANGRIVQSGTHEELMNAGGLYRDFVTARKHSQGWSQTYLLS</sequence>
<feature type="domain" description="ABC transporter" evidence="10">
    <location>
        <begin position="337"/>
        <end position="568"/>
    </location>
</feature>
<dbReference type="GO" id="GO:0034040">
    <property type="term" value="F:ATPase-coupled lipid transmembrane transporter activity"/>
    <property type="evidence" value="ECO:0007669"/>
    <property type="project" value="TreeGrafter"/>
</dbReference>
<dbReference type="Pfam" id="PF00005">
    <property type="entry name" value="ABC_tran"/>
    <property type="match status" value="1"/>
</dbReference>
<dbReference type="GO" id="GO:0005886">
    <property type="term" value="C:plasma membrane"/>
    <property type="evidence" value="ECO:0007669"/>
    <property type="project" value="UniProtKB-SubCell"/>
</dbReference>
<reference evidence="12" key="1">
    <citation type="journal article" date="2021" name="PeerJ">
        <title>Extensive microbial diversity within the chicken gut microbiome revealed by metagenomics and culture.</title>
        <authorList>
            <person name="Gilroy R."/>
            <person name="Ravi A."/>
            <person name="Getino M."/>
            <person name="Pursley I."/>
            <person name="Horton D.L."/>
            <person name="Alikhan N.F."/>
            <person name="Baker D."/>
            <person name="Gharbi K."/>
            <person name="Hall N."/>
            <person name="Watson M."/>
            <person name="Adriaenssens E.M."/>
            <person name="Foster-Nyarko E."/>
            <person name="Jarju S."/>
            <person name="Secka A."/>
            <person name="Antonio M."/>
            <person name="Oren A."/>
            <person name="Chaudhuri R.R."/>
            <person name="La Ragione R."/>
            <person name="Hildebrand F."/>
            <person name="Pallen M.J."/>
        </authorList>
    </citation>
    <scope>NUCLEOTIDE SEQUENCE</scope>
    <source>
        <strain evidence="12">CHK191-13928</strain>
    </source>
</reference>
<evidence type="ECO:0000256" key="3">
    <source>
        <dbReference type="ARBA" id="ARBA00022475"/>
    </source>
</evidence>
<dbReference type="PROSITE" id="PS50929">
    <property type="entry name" value="ABC_TM1F"/>
    <property type="match status" value="1"/>
</dbReference>
<dbReference type="InterPro" id="IPR017871">
    <property type="entry name" value="ABC_transporter-like_CS"/>
</dbReference>
<evidence type="ECO:0000259" key="10">
    <source>
        <dbReference type="PROSITE" id="PS50893"/>
    </source>
</evidence>
<dbReference type="Proteomes" id="UP000886721">
    <property type="component" value="Unassembled WGS sequence"/>
</dbReference>
<dbReference type="SMART" id="SM00382">
    <property type="entry name" value="AAA"/>
    <property type="match status" value="1"/>
</dbReference>
<dbReference type="Gene3D" id="1.20.1560.10">
    <property type="entry name" value="ABC transporter type 1, transmembrane domain"/>
    <property type="match status" value="1"/>
</dbReference>
<gene>
    <name evidence="12" type="ORF">H9735_07305</name>
</gene>
<comment type="caution">
    <text evidence="12">The sequence shown here is derived from an EMBL/GenBank/DDBJ whole genome shotgun (WGS) entry which is preliminary data.</text>
</comment>
<feature type="transmembrane region" description="Helical" evidence="9">
    <location>
        <begin position="148"/>
        <end position="174"/>
    </location>
</feature>
<dbReference type="PANTHER" id="PTHR24221:SF397">
    <property type="entry name" value="ABC TRANSPORTER, ATP-BINDING TRANSMEMBRANE PROTEIN"/>
    <property type="match status" value="1"/>
</dbReference>
<keyword evidence="2" id="KW-0813">Transport</keyword>
<dbReference type="InterPro" id="IPR036640">
    <property type="entry name" value="ABC1_TM_sf"/>
</dbReference>
<dbReference type="PANTHER" id="PTHR24221">
    <property type="entry name" value="ATP-BINDING CASSETTE SUB-FAMILY B"/>
    <property type="match status" value="1"/>
</dbReference>
<keyword evidence="4 9" id="KW-0812">Transmembrane</keyword>
<keyword evidence="3" id="KW-1003">Cell membrane</keyword>
<evidence type="ECO:0000313" key="13">
    <source>
        <dbReference type="Proteomes" id="UP000886721"/>
    </source>
</evidence>
<evidence type="ECO:0000256" key="1">
    <source>
        <dbReference type="ARBA" id="ARBA00004651"/>
    </source>
</evidence>
<dbReference type="PROSITE" id="PS00211">
    <property type="entry name" value="ABC_TRANSPORTER_1"/>
    <property type="match status" value="1"/>
</dbReference>
<keyword evidence="7 9" id="KW-1133">Transmembrane helix</keyword>
<feature type="domain" description="ABC transmembrane type-1" evidence="11">
    <location>
        <begin position="21"/>
        <end position="266"/>
    </location>
</feature>
<dbReference type="FunFam" id="3.40.50.300:FF:000221">
    <property type="entry name" value="Multidrug ABC transporter ATP-binding protein"/>
    <property type="match status" value="1"/>
</dbReference>
<evidence type="ECO:0000256" key="9">
    <source>
        <dbReference type="SAM" id="Phobius"/>
    </source>
</evidence>
<evidence type="ECO:0000313" key="12">
    <source>
        <dbReference type="EMBL" id="HIX67912.1"/>
    </source>
</evidence>
<dbReference type="GO" id="GO:0140359">
    <property type="term" value="F:ABC-type transporter activity"/>
    <property type="evidence" value="ECO:0007669"/>
    <property type="project" value="InterPro"/>
</dbReference>
<dbReference type="InterPro" id="IPR003439">
    <property type="entry name" value="ABC_transporter-like_ATP-bd"/>
</dbReference>
<dbReference type="Pfam" id="PF00664">
    <property type="entry name" value="ABC_membrane"/>
    <property type="match status" value="1"/>
</dbReference>
<keyword evidence="6 12" id="KW-0067">ATP-binding</keyword>
<evidence type="ECO:0000256" key="7">
    <source>
        <dbReference type="ARBA" id="ARBA00022989"/>
    </source>
</evidence>
<feature type="transmembrane region" description="Helical" evidence="9">
    <location>
        <begin position="58"/>
        <end position="78"/>
    </location>
</feature>
<protein>
    <submittedName>
        <fullName evidence="12">ABC transporter ATP-binding protein/permease</fullName>
    </submittedName>
</protein>
<dbReference type="InterPro" id="IPR011527">
    <property type="entry name" value="ABC1_TM_dom"/>
</dbReference>
<organism evidence="12 13">
    <name type="scientific">Candidatus Anaerostipes excrementavium</name>
    <dbReference type="NCBI Taxonomy" id="2838463"/>
    <lineage>
        <taxon>Bacteria</taxon>
        <taxon>Bacillati</taxon>
        <taxon>Bacillota</taxon>
        <taxon>Clostridia</taxon>
        <taxon>Lachnospirales</taxon>
        <taxon>Lachnospiraceae</taxon>
        <taxon>Anaerostipes</taxon>
    </lineage>
</organism>
<evidence type="ECO:0000256" key="4">
    <source>
        <dbReference type="ARBA" id="ARBA00022692"/>
    </source>
</evidence>
<dbReference type="SUPFAM" id="SSF52540">
    <property type="entry name" value="P-loop containing nucleoside triphosphate hydrolases"/>
    <property type="match status" value="1"/>
</dbReference>
<accession>A0A9D1WVZ5</accession>
<evidence type="ECO:0000256" key="6">
    <source>
        <dbReference type="ARBA" id="ARBA00022840"/>
    </source>
</evidence>
<evidence type="ECO:0000259" key="11">
    <source>
        <dbReference type="PROSITE" id="PS50929"/>
    </source>
</evidence>
<dbReference type="EMBL" id="DXEM01000025">
    <property type="protein sequence ID" value="HIX67912.1"/>
    <property type="molecule type" value="Genomic_DNA"/>
</dbReference>
<name>A0A9D1WVZ5_9FIRM</name>
<dbReference type="AlphaFoldDB" id="A0A9D1WVZ5"/>
<feature type="transmembrane region" description="Helical" evidence="9">
    <location>
        <begin position="21"/>
        <end position="43"/>
    </location>
</feature>
<dbReference type="SUPFAM" id="SSF90123">
    <property type="entry name" value="ABC transporter transmembrane region"/>
    <property type="match status" value="1"/>
</dbReference>
<dbReference type="PROSITE" id="PS50893">
    <property type="entry name" value="ABC_TRANSPORTER_2"/>
    <property type="match status" value="1"/>
</dbReference>
<proteinExistence type="predicted"/>
<dbReference type="InterPro" id="IPR039421">
    <property type="entry name" value="Type_1_exporter"/>
</dbReference>